<name>A0A0S2LQ78_9CHLO</name>
<dbReference type="PANTHER" id="PTHR34264:SF3">
    <property type="entry name" value="ATP SYNTHASE SUBUNIT B, CHLOROPLASTIC"/>
    <property type="match status" value="1"/>
</dbReference>
<dbReference type="PANTHER" id="PTHR34264">
    <property type="entry name" value="ATP SYNTHASE SUBUNIT B, CHLOROPLASTIC"/>
    <property type="match status" value="1"/>
</dbReference>
<dbReference type="GO" id="GO:0009535">
    <property type="term" value="C:chloroplast thylakoid membrane"/>
    <property type="evidence" value="ECO:0007669"/>
    <property type="project" value="UniProtKB-SubCell"/>
</dbReference>
<evidence type="ECO:0000256" key="3">
    <source>
        <dbReference type="ARBA" id="ARBA00022547"/>
    </source>
</evidence>
<dbReference type="GO" id="GO:0046933">
    <property type="term" value="F:proton-transporting ATP synthase activity, rotational mechanism"/>
    <property type="evidence" value="ECO:0007669"/>
    <property type="project" value="UniProtKB-UniRule"/>
</dbReference>
<evidence type="ECO:0000256" key="5">
    <source>
        <dbReference type="ARBA" id="ARBA00022781"/>
    </source>
</evidence>
<evidence type="ECO:0000256" key="9">
    <source>
        <dbReference type="ARBA" id="ARBA00023310"/>
    </source>
</evidence>
<evidence type="ECO:0000313" key="14">
    <source>
        <dbReference type="EMBL" id="ALO63568.1"/>
    </source>
</evidence>
<keyword evidence="2 11" id="KW-0813">Transport</keyword>
<evidence type="ECO:0000256" key="2">
    <source>
        <dbReference type="ARBA" id="ARBA00022448"/>
    </source>
</evidence>
<reference evidence="14" key="1">
    <citation type="journal article" date="2015" name="BMC Evol. Biol.">
        <title>Chloroplast phylogenomic analysis of chlorophyte green algae identifies a novel lineage sister to the Sphaeropleales (Chlorophyceae).</title>
        <authorList>
            <person name="Lemieux C."/>
            <person name="Vincent A.T."/>
            <person name="Labarre A."/>
            <person name="Otis C."/>
            <person name="Turmel M."/>
        </authorList>
    </citation>
    <scope>NUCLEOTIDE SEQUENCE</scope>
</reference>
<keyword evidence="11" id="KW-0793">Thylakoid</keyword>
<sequence length="174" mass="19795">MAILPIGHGGFGINTNLFETNIINLAVVVGVVISFVGNNLTALLEDRRKTILNNLQEANQRATDAQEKLNAARAQLEVAKKKAQEIREEGVKRAASEINTVVSQHEIRLAKLQEFKQETLQFYQQKAFKEAYLYVISKIMTRVRERLTKGLNPTYHVVVNNFYVSRFTDYSPKK</sequence>
<dbReference type="RefSeq" id="YP_009185286.1">
    <property type="nucleotide sequence ID" value="NC_028587.1"/>
</dbReference>
<keyword evidence="6 11" id="KW-1133">Transmembrane helix</keyword>
<accession>A0A0S2LQ78</accession>
<dbReference type="CDD" id="cd06503">
    <property type="entry name" value="ATP-synt_Fo_b"/>
    <property type="match status" value="1"/>
</dbReference>
<feature type="transmembrane region" description="Helical" evidence="11">
    <location>
        <begin position="22"/>
        <end position="44"/>
    </location>
</feature>
<evidence type="ECO:0000256" key="8">
    <source>
        <dbReference type="ARBA" id="ARBA00023136"/>
    </source>
</evidence>
<evidence type="ECO:0000256" key="11">
    <source>
        <dbReference type="HAMAP-Rule" id="MF_01398"/>
    </source>
</evidence>
<geneLocation type="chloroplast" evidence="14"/>
<evidence type="ECO:0000256" key="10">
    <source>
        <dbReference type="ARBA" id="ARBA00025198"/>
    </source>
</evidence>
<dbReference type="AlphaFoldDB" id="A0A0S2LQ78"/>
<comment type="miscellaneous">
    <text evidence="11">In plastids the F-type ATPase is also known as CF(1)CF(0).</text>
</comment>
<keyword evidence="13" id="KW-0175">Coiled coil</keyword>
<keyword evidence="5 11" id="KW-0375">Hydrogen ion transport</keyword>
<evidence type="ECO:0000256" key="7">
    <source>
        <dbReference type="ARBA" id="ARBA00023065"/>
    </source>
</evidence>
<evidence type="ECO:0000256" key="4">
    <source>
        <dbReference type="ARBA" id="ARBA00022692"/>
    </source>
</evidence>
<evidence type="ECO:0000256" key="6">
    <source>
        <dbReference type="ARBA" id="ARBA00022989"/>
    </source>
</evidence>
<keyword evidence="9 11" id="KW-0066">ATP synthesis</keyword>
<comment type="similarity">
    <text evidence="11 12">Belongs to the ATPase B chain family.</text>
</comment>
<keyword evidence="14" id="KW-0150">Chloroplast</keyword>
<keyword evidence="8 11" id="KW-0472">Membrane</keyword>
<dbReference type="EMBL" id="KT625422">
    <property type="protein sequence ID" value="ALO63568.1"/>
    <property type="molecule type" value="Genomic_DNA"/>
</dbReference>
<comment type="function">
    <text evidence="10 11">F(1)F(0) ATP synthase produces ATP from ADP in the presence of a proton or sodium gradient. F-type ATPases consist of two structural domains, F(1) containing the extramembraneous catalytic core and F(0) containing the membrane proton channel, linked together by a central stalk and a peripheral stalk. During catalysis, ATP synthesis in the catalytic domain of F(1) is coupled via a rotary mechanism of the central stalk subunits to proton translocation.</text>
</comment>
<comment type="subcellular location">
    <subcellularLocation>
        <location evidence="1">Membrane</location>
        <topology evidence="1">Single-pass membrane protein</topology>
    </subcellularLocation>
    <subcellularLocation>
        <location evidence="11">Plastid</location>
        <location evidence="11">Chloroplast thylakoid membrane</location>
        <topology evidence="11">Single-pass membrane protein</topology>
    </subcellularLocation>
</comment>
<evidence type="ECO:0000256" key="1">
    <source>
        <dbReference type="ARBA" id="ARBA00004167"/>
    </source>
</evidence>
<gene>
    <name evidence="11 14" type="primary">atpF</name>
</gene>
<keyword evidence="14" id="KW-0934">Plastid</keyword>
<feature type="coiled-coil region" evidence="13">
    <location>
        <begin position="41"/>
        <end position="89"/>
    </location>
</feature>
<protein>
    <recommendedName>
        <fullName evidence="11">ATP synthase subunit b, chloroplastic</fullName>
    </recommendedName>
    <alternativeName>
        <fullName evidence="11">ATP synthase F(0) sector subunit b</fullName>
    </alternativeName>
    <alternativeName>
        <fullName evidence="11">ATPase subunit I</fullName>
    </alternativeName>
</protein>
<keyword evidence="3 11" id="KW-0138">CF(0)</keyword>
<evidence type="ECO:0000256" key="12">
    <source>
        <dbReference type="RuleBase" id="RU003848"/>
    </source>
</evidence>
<comment type="function">
    <text evidence="11">Component of the F(0) channel, it forms part of the peripheral stalk, linking F(1) to F(0).</text>
</comment>
<proteinExistence type="inferred from homology"/>
<dbReference type="Pfam" id="PF00430">
    <property type="entry name" value="ATP-synt_B"/>
    <property type="match status" value="1"/>
</dbReference>
<comment type="subunit">
    <text evidence="11">F-type ATPases have 2 components, F(1) - the catalytic core - and F(0) - the membrane proton channel. F(1) has five subunits: alpha(3), beta(3), gamma(1), delta(1), epsilon(1). F(0) has four main subunits: a(1), b(1), b'(1) and c(10-14). The alpha and beta chains form an alternating ring which encloses part of the gamma chain. F(1) is attached to F(0) by a central stalk formed by the gamma and epsilon chains, while a peripheral stalk is formed by the delta, b and b' chains.</text>
</comment>
<keyword evidence="7 11" id="KW-0406">Ion transport</keyword>
<dbReference type="InterPro" id="IPR002146">
    <property type="entry name" value="ATP_synth_b/b'su_bac/chlpt"/>
</dbReference>
<evidence type="ECO:0000256" key="13">
    <source>
        <dbReference type="SAM" id="Coils"/>
    </source>
</evidence>
<keyword evidence="4 11" id="KW-0812">Transmembrane</keyword>
<dbReference type="HAMAP" id="MF_01398">
    <property type="entry name" value="ATP_synth_b_bprime"/>
    <property type="match status" value="1"/>
</dbReference>
<dbReference type="GO" id="GO:0045259">
    <property type="term" value="C:proton-transporting ATP synthase complex"/>
    <property type="evidence" value="ECO:0007669"/>
    <property type="project" value="UniProtKB-KW"/>
</dbReference>
<dbReference type="GeneID" id="26379242"/>
<organism evidence="14">
    <name type="scientific">Phacotus lenticularis</name>
    <dbReference type="NCBI Taxonomy" id="52965"/>
    <lineage>
        <taxon>Eukaryota</taxon>
        <taxon>Viridiplantae</taxon>
        <taxon>Chlorophyta</taxon>
        <taxon>core chlorophytes</taxon>
        <taxon>Chlorophyceae</taxon>
        <taxon>CS clade</taxon>
        <taxon>Chlamydomonadales</taxon>
        <taxon>Phacotaceae</taxon>
        <taxon>Phacotus</taxon>
    </lineage>
</organism>